<name>A0A016S507_9BILA</name>
<dbReference type="STRING" id="53326.A0A016S507"/>
<dbReference type="EMBL" id="JARK01001634">
    <property type="protein sequence ID" value="EYB85427.1"/>
    <property type="molecule type" value="Genomic_DNA"/>
</dbReference>
<keyword evidence="2" id="KW-1185">Reference proteome</keyword>
<accession>A0A016S507</accession>
<reference evidence="2" key="1">
    <citation type="journal article" date="2015" name="Nat. Genet.">
        <title>The genome and transcriptome of the zoonotic hookworm Ancylostoma ceylanicum identify infection-specific gene families.</title>
        <authorList>
            <person name="Schwarz E.M."/>
            <person name="Hu Y."/>
            <person name="Antoshechkin I."/>
            <person name="Miller M.M."/>
            <person name="Sternberg P.W."/>
            <person name="Aroian R.V."/>
        </authorList>
    </citation>
    <scope>NUCLEOTIDE SEQUENCE</scope>
    <source>
        <strain evidence="2">HY135</strain>
    </source>
</reference>
<protein>
    <submittedName>
        <fullName evidence="1">Uncharacterized protein</fullName>
    </submittedName>
</protein>
<comment type="caution">
    <text evidence="1">The sequence shown here is derived from an EMBL/GenBank/DDBJ whole genome shotgun (WGS) entry which is preliminary data.</text>
</comment>
<dbReference type="Proteomes" id="UP000024635">
    <property type="component" value="Unassembled WGS sequence"/>
</dbReference>
<dbReference type="AlphaFoldDB" id="A0A016S507"/>
<evidence type="ECO:0000313" key="2">
    <source>
        <dbReference type="Proteomes" id="UP000024635"/>
    </source>
</evidence>
<proteinExistence type="predicted"/>
<evidence type="ECO:0000313" key="1">
    <source>
        <dbReference type="EMBL" id="EYB85427.1"/>
    </source>
</evidence>
<gene>
    <name evidence="1" type="primary">Acey_s0298.g1751</name>
    <name evidence="1" type="ORF">Y032_0298g1751</name>
</gene>
<organism evidence="1 2">
    <name type="scientific">Ancylostoma ceylanicum</name>
    <dbReference type="NCBI Taxonomy" id="53326"/>
    <lineage>
        <taxon>Eukaryota</taxon>
        <taxon>Metazoa</taxon>
        <taxon>Ecdysozoa</taxon>
        <taxon>Nematoda</taxon>
        <taxon>Chromadorea</taxon>
        <taxon>Rhabditida</taxon>
        <taxon>Rhabditina</taxon>
        <taxon>Rhabditomorpha</taxon>
        <taxon>Strongyloidea</taxon>
        <taxon>Ancylostomatidae</taxon>
        <taxon>Ancylostomatinae</taxon>
        <taxon>Ancylostoma</taxon>
    </lineage>
</organism>
<sequence length="68" mass="7334">MQDNSKALLDEKTAAVPEEYSLIVAGNLSGRAGANEESYRCHGWFAHGTSKENGERILIYASSTTSSL</sequence>